<proteinExistence type="predicted"/>
<evidence type="ECO:0000313" key="1">
    <source>
        <dbReference type="EMBL" id="EAY99852.1"/>
    </source>
</evidence>
<dbReference type="AlphaFoldDB" id="A2Y9U2"/>
<accession>A2Y9U2</accession>
<name>A2Y9U2_ORYSI</name>
<dbReference type="Gramene" id="BGIOSGA022392-TA">
    <property type="protein sequence ID" value="BGIOSGA022392-PA"/>
    <property type="gene ID" value="BGIOSGA022392"/>
</dbReference>
<reference evidence="1 2" key="1">
    <citation type="journal article" date="2005" name="PLoS Biol.">
        <title>The genomes of Oryza sativa: a history of duplications.</title>
        <authorList>
            <person name="Yu J."/>
            <person name="Wang J."/>
            <person name="Lin W."/>
            <person name="Li S."/>
            <person name="Li H."/>
            <person name="Zhou J."/>
            <person name="Ni P."/>
            <person name="Dong W."/>
            <person name="Hu S."/>
            <person name="Zeng C."/>
            <person name="Zhang J."/>
            <person name="Zhang Y."/>
            <person name="Li R."/>
            <person name="Xu Z."/>
            <person name="Li S."/>
            <person name="Li X."/>
            <person name="Zheng H."/>
            <person name="Cong L."/>
            <person name="Lin L."/>
            <person name="Yin J."/>
            <person name="Geng J."/>
            <person name="Li G."/>
            <person name="Shi J."/>
            <person name="Liu J."/>
            <person name="Lv H."/>
            <person name="Li J."/>
            <person name="Wang J."/>
            <person name="Deng Y."/>
            <person name="Ran L."/>
            <person name="Shi X."/>
            <person name="Wang X."/>
            <person name="Wu Q."/>
            <person name="Li C."/>
            <person name="Ren X."/>
            <person name="Wang J."/>
            <person name="Wang X."/>
            <person name="Li D."/>
            <person name="Liu D."/>
            <person name="Zhang X."/>
            <person name="Ji Z."/>
            <person name="Zhao W."/>
            <person name="Sun Y."/>
            <person name="Zhang Z."/>
            <person name="Bao J."/>
            <person name="Han Y."/>
            <person name="Dong L."/>
            <person name="Ji J."/>
            <person name="Chen P."/>
            <person name="Wu S."/>
            <person name="Liu J."/>
            <person name="Xiao Y."/>
            <person name="Bu D."/>
            <person name="Tan J."/>
            <person name="Yang L."/>
            <person name="Ye C."/>
            <person name="Zhang J."/>
            <person name="Xu J."/>
            <person name="Zhou Y."/>
            <person name="Yu Y."/>
            <person name="Zhang B."/>
            <person name="Zhuang S."/>
            <person name="Wei H."/>
            <person name="Liu B."/>
            <person name="Lei M."/>
            <person name="Yu H."/>
            <person name="Li Y."/>
            <person name="Xu H."/>
            <person name="Wei S."/>
            <person name="He X."/>
            <person name="Fang L."/>
            <person name="Zhang Z."/>
            <person name="Zhang Y."/>
            <person name="Huang X."/>
            <person name="Su Z."/>
            <person name="Tong W."/>
            <person name="Li J."/>
            <person name="Tong Z."/>
            <person name="Li S."/>
            <person name="Ye J."/>
            <person name="Wang L."/>
            <person name="Fang L."/>
            <person name="Lei T."/>
            <person name="Chen C."/>
            <person name="Chen H."/>
            <person name="Xu Z."/>
            <person name="Li H."/>
            <person name="Huang H."/>
            <person name="Zhang F."/>
            <person name="Xu H."/>
            <person name="Li N."/>
            <person name="Zhao C."/>
            <person name="Li S."/>
            <person name="Dong L."/>
            <person name="Huang Y."/>
            <person name="Li L."/>
            <person name="Xi Y."/>
            <person name="Qi Q."/>
            <person name="Li W."/>
            <person name="Zhang B."/>
            <person name="Hu W."/>
            <person name="Zhang Y."/>
            <person name="Tian X."/>
            <person name="Jiao Y."/>
            <person name="Liang X."/>
            <person name="Jin J."/>
            <person name="Gao L."/>
            <person name="Zheng W."/>
            <person name="Hao B."/>
            <person name="Liu S."/>
            <person name="Wang W."/>
            <person name="Yuan L."/>
            <person name="Cao M."/>
            <person name="McDermott J."/>
            <person name="Samudrala R."/>
            <person name="Wang J."/>
            <person name="Wong G.K."/>
            <person name="Yang H."/>
        </authorList>
    </citation>
    <scope>NUCLEOTIDE SEQUENCE [LARGE SCALE GENOMIC DNA]</scope>
    <source>
        <strain evidence="2">cv. 93-11</strain>
    </source>
</reference>
<sequence length="74" mass="7402">MSLALALALGSRSTRLLGVVFPGAIGDLGAPAKGEGRREAEAEAEAVCRCALRFLVSCGDERASGALSAKAAAI</sequence>
<evidence type="ECO:0000313" key="2">
    <source>
        <dbReference type="Proteomes" id="UP000007015"/>
    </source>
</evidence>
<gene>
    <name evidence="1" type="ORF">OsI_21843</name>
</gene>
<dbReference type="HOGENOM" id="CLU_2726691_0_0_1"/>
<keyword evidence="2" id="KW-1185">Reference proteome</keyword>
<protein>
    <submittedName>
        <fullName evidence="1">Uncharacterized protein</fullName>
    </submittedName>
</protein>
<organism evidence="1 2">
    <name type="scientific">Oryza sativa subsp. indica</name>
    <name type="common">Rice</name>
    <dbReference type="NCBI Taxonomy" id="39946"/>
    <lineage>
        <taxon>Eukaryota</taxon>
        <taxon>Viridiplantae</taxon>
        <taxon>Streptophyta</taxon>
        <taxon>Embryophyta</taxon>
        <taxon>Tracheophyta</taxon>
        <taxon>Spermatophyta</taxon>
        <taxon>Magnoliopsida</taxon>
        <taxon>Liliopsida</taxon>
        <taxon>Poales</taxon>
        <taxon>Poaceae</taxon>
        <taxon>BOP clade</taxon>
        <taxon>Oryzoideae</taxon>
        <taxon>Oryzeae</taxon>
        <taxon>Oryzinae</taxon>
        <taxon>Oryza</taxon>
        <taxon>Oryza sativa</taxon>
    </lineage>
</organism>
<dbReference type="Proteomes" id="UP000007015">
    <property type="component" value="Chromosome 6"/>
</dbReference>
<dbReference type="EMBL" id="CM000131">
    <property type="protein sequence ID" value="EAY99852.1"/>
    <property type="molecule type" value="Genomic_DNA"/>
</dbReference>